<evidence type="ECO:0000256" key="11">
    <source>
        <dbReference type="HAMAP-Rule" id="MF_00165"/>
    </source>
</evidence>
<evidence type="ECO:0000256" key="2">
    <source>
        <dbReference type="ARBA" id="ARBA00012980"/>
    </source>
</evidence>
<dbReference type="OrthoDB" id="9774907at2"/>
<sequence>MFITLEGIDGCGKSTQAALLANLLAERRDVVRTREPGGWPEGGALRELLLHGGLCGSWTEVLLFVADRCEHASKVILPALRRGETVICERYNDSTLAYQCWGRGLDREKVEALIDWCGLPQPEVTLWFDLPVELALSRRASRGGCDRFEAQELAFHRRIAQGFAELSRETGRIVRIDGAQSEADVTEQMVNALRQRGVQF</sequence>
<keyword evidence="14" id="KW-1185">Reference proteome</keyword>
<feature type="domain" description="Thymidylate kinase-like" evidence="12">
    <location>
        <begin position="5"/>
        <end position="188"/>
    </location>
</feature>
<protein>
    <recommendedName>
        <fullName evidence="3 11">Thymidylate kinase</fullName>
        <ecNumber evidence="2 11">2.7.4.9</ecNumber>
    </recommendedName>
    <alternativeName>
        <fullName evidence="11">dTMP kinase</fullName>
    </alternativeName>
</protein>
<dbReference type="PANTHER" id="PTHR10344:SF4">
    <property type="entry name" value="UMP-CMP KINASE 2, MITOCHONDRIAL"/>
    <property type="match status" value="1"/>
</dbReference>
<evidence type="ECO:0000256" key="1">
    <source>
        <dbReference type="ARBA" id="ARBA00009776"/>
    </source>
</evidence>
<dbReference type="Proteomes" id="UP000003806">
    <property type="component" value="Chromosome"/>
</dbReference>
<dbReference type="eggNOG" id="COG0125">
    <property type="taxonomic scope" value="Bacteria"/>
</dbReference>
<comment type="function">
    <text evidence="10 11">Phosphorylation of dTMP to form dTDP in both de novo and salvage pathways of dTTP synthesis.</text>
</comment>
<dbReference type="InterPro" id="IPR039430">
    <property type="entry name" value="Thymidylate_kin-like_dom"/>
</dbReference>
<evidence type="ECO:0000256" key="7">
    <source>
        <dbReference type="ARBA" id="ARBA00022777"/>
    </source>
</evidence>
<name>H0UL51_9BACT</name>
<dbReference type="FunFam" id="3.40.50.300:FF:000225">
    <property type="entry name" value="Thymidylate kinase"/>
    <property type="match status" value="1"/>
</dbReference>
<evidence type="ECO:0000313" key="13">
    <source>
        <dbReference type="EMBL" id="EHM13410.1"/>
    </source>
</evidence>
<accession>H0UL51</accession>
<keyword evidence="4 11" id="KW-0808">Transferase</keyword>
<proteinExistence type="inferred from homology"/>
<comment type="catalytic activity">
    <reaction evidence="9 11">
        <text>dTMP + ATP = dTDP + ADP</text>
        <dbReference type="Rhea" id="RHEA:13517"/>
        <dbReference type="ChEBI" id="CHEBI:30616"/>
        <dbReference type="ChEBI" id="CHEBI:58369"/>
        <dbReference type="ChEBI" id="CHEBI:63528"/>
        <dbReference type="ChEBI" id="CHEBI:456216"/>
        <dbReference type="EC" id="2.7.4.9"/>
    </reaction>
</comment>
<dbReference type="InterPro" id="IPR027417">
    <property type="entry name" value="P-loop_NTPase"/>
</dbReference>
<dbReference type="GO" id="GO:0004798">
    <property type="term" value="F:dTMP kinase activity"/>
    <property type="evidence" value="ECO:0007669"/>
    <property type="project" value="UniProtKB-UniRule"/>
</dbReference>
<dbReference type="PROSITE" id="PS01331">
    <property type="entry name" value="THYMIDYLATE_KINASE"/>
    <property type="match status" value="1"/>
</dbReference>
<dbReference type="Gene3D" id="3.40.50.300">
    <property type="entry name" value="P-loop containing nucleotide triphosphate hydrolases"/>
    <property type="match status" value="1"/>
</dbReference>
<dbReference type="SUPFAM" id="SSF52540">
    <property type="entry name" value="P-loop containing nucleoside triphosphate hydrolases"/>
    <property type="match status" value="1"/>
</dbReference>
<evidence type="ECO:0000256" key="5">
    <source>
        <dbReference type="ARBA" id="ARBA00022727"/>
    </source>
</evidence>
<dbReference type="RefSeq" id="WP_008521484.1">
    <property type="nucleotide sequence ID" value="NZ_CM001376.1"/>
</dbReference>
<dbReference type="GO" id="GO:0006227">
    <property type="term" value="P:dUDP biosynthetic process"/>
    <property type="evidence" value="ECO:0007669"/>
    <property type="project" value="TreeGrafter"/>
</dbReference>
<comment type="similarity">
    <text evidence="1 11">Belongs to the thymidylate kinase family.</text>
</comment>
<dbReference type="NCBIfam" id="TIGR00041">
    <property type="entry name" value="DTMP_kinase"/>
    <property type="match status" value="1"/>
</dbReference>
<dbReference type="GO" id="GO:0005524">
    <property type="term" value="F:ATP binding"/>
    <property type="evidence" value="ECO:0007669"/>
    <property type="project" value="UniProtKB-UniRule"/>
</dbReference>
<dbReference type="InterPro" id="IPR018094">
    <property type="entry name" value="Thymidylate_kinase"/>
</dbReference>
<evidence type="ECO:0000256" key="8">
    <source>
        <dbReference type="ARBA" id="ARBA00022840"/>
    </source>
</evidence>
<keyword evidence="7 11" id="KW-0418">Kinase</keyword>
<dbReference type="HAMAP" id="MF_00165">
    <property type="entry name" value="Thymidylate_kinase"/>
    <property type="match status" value="1"/>
</dbReference>
<dbReference type="AlphaFoldDB" id="H0UL51"/>
<dbReference type="PANTHER" id="PTHR10344">
    <property type="entry name" value="THYMIDYLATE KINASE"/>
    <property type="match status" value="1"/>
</dbReference>
<dbReference type="Pfam" id="PF02223">
    <property type="entry name" value="Thymidylate_kin"/>
    <property type="match status" value="1"/>
</dbReference>
<keyword evidence="6 11" id="KW-0547">Nucleotide-binding</keyword>
<organism evidence="13 14">
    <name type="scientific">Jonquetella anthropi DSM 22815</name>
    <dbReference type="NCBI Taxonomy" id="885272"/>
    <lineage>
        <taxon>Bacteria</taxon>
        <taxon>Thermotogati</taxon>
        <taxon>Synergistota</taxon>
        <taxon>Synergistia</taxon>
        <taxon>Synergistales</taxon>
        <taxon>Dethiosulfovibrionaceae</taxon>
        <taxon>Jonquetella</taxon>
    </lineage>
</organism>
<dbReference type="GO" id="GO:0006235">
    <property type="term" value="P:dTTP biosynthetic process"/>
    <property type="evidence" value="ECO:0007669"/>
    <property type="project" value="UniProtKB-UniRule"/>
</dbReference>
<dbReference type="EMBL" id="CM001376">
    <property type="protein sequence ID" value="EHM13410.1"/>
    <property type="molecule type" value="Genomic_DNA"/>
</dbReference>
<evidence type="ECO:0000256" key="10">
    <source>
        <dbReference type="ARBA" id="ARBA00057735"/>
    </source>
</evidence>
<reference evidence="13 14" key="1">
    <citation type="submission" date="2011-11" db="EMBL/GenBank/DDBJ databases">
        <title>The Noncontiguous Finished genome of Jonquetella anthropi DSM 22815.</title>
        <authorList>
            <consortium name="US DOE Joint Genome Institute (JGI-PGF)"/>
            <person name="Lucas S."/>
            <person name="Copeland A."/>
            <person name="Lapidus A."/>
            <person name="Glavina del Rio T."/>
            <person name="Dalin E."/>
            <person name="Tice H."/>
            <person name="Bruce D."/>
            <person name="Goodwin L."/>
            <person name="Pitluck S."/>
            <person name="Peters L."/>
            <person name="Mikhailova N."/>
            <person name="Held B."/>
            <person name="Kyrpides N."/>
            <person name="Mavromatis K."/>
            <person name="Ivanova N."/>
            <person name="Markowitz V."/>
            <person name="Cheng J.-F."/>
            <person name="Hugenholtz P."/>
            <person name="Woyke T."/>
            <person name="Wu D."/>
            <person name="Gronow S."/>
            <person name="Wellnitz S."/>
            <person name="Brambilla E."/>
            <person name="Klenk H.-P."/>
            <person name="Eisen J.A."/>
        </authorList>
    </citation>
    <scope>NUCLEOTIDE SEQUENCE [LARGE SCALE GENOMIC DNA]</scope>
    <source>
        <strain evidence="13 14">DSM 22815</strain>
    </source>
</reference>
<dbReference type="GO" id="GO:0005829">
    <property type="term" value="C:cytosol"/>
    <property type="evidence" value="ECO:0007669"/>
    <property type="project" value="TreeGrafter"/>
</dbReference>
<dbReference type="InterPro" id="IPR018095">
    <property type="entry name" value="Thymidylate_kin_CS"/>
</dbReference>
<dbReference type="EC" id="2.7.4.9" evidence="2 11"/>
<feature type="binding site" evidence="11">
    <location>
        <begin position="7"/>
        <end position="14"/>
    </location>
    <ligand>
        <name>ATP</name>
        <dbReference type="ChEBI" id="CHEBI:30616"/>
    </ligand>
</feature>
<dbReference type="GO" id="GO:0006233">
    <property type="term" value="P:dTDP biosynthetic process"/>
    <property type="evidence" value="ECO:0007669"/>
    <property type="project" value="InterPro"/>
</dbReference>
<dbReference type="STRING" id="885272.JonanDRAFT_1039"/>
<evidence type="ECO:0000256" key="4">
    <source>
        <dbReference type="ARBA" id="ARBA00022679"/>
    </source>
</evidence>
<evidence type="ECO:0000256" key="3">
    <source>
        <dbReference type="ARBA" id="ARBA00017144"/>
    </source>
</evidence>
<keyword evidence="8 11" id="KW-0067">ATP-binding</keyword>
<dbReference type="HOGENOM" id="CLU_049131_0_2_0"/>
<dbReference type="CDD" id="cd01672">
    <property type="entry name" value="TMPK"/>
    <property type="match status" value="1"/>
</dbReference>
<evidence type="ECO:0000256" key="6">
    <source>
        <dbReference type="ARBA" id="ARBA00022741"/>
    </source>
</evidence>
<evidence type="ECO:0000256" key="9">
    <source>
        <dbReference type="ARBA" id="ARBA00048743"/>
    </source>
</evidence>
<evidence type="ECO:0000259" key="12">
    <source>
        <dbReference type="Pfam" id="PF02223"/>
    </source>
</evidence>
<keyword evidence="5 11" id="KW-0545">Nucleotide biosynthesis</keyword>
<gene>
    <name evidence="11" type="primary">tmk</name>
    <name evidence="13" type="ORF">JonanDRAFT_1039</name>
</gene>
<evidence type="ECO:0000313" key="14">
    <source>
        <dbReference type="Proteomes" id="UP000003806"/>
    </source>
</evidence>